<dbReference type="AlphaFoldDB" id="D2JVC4"/>
<organism evidence="2">
    <name type="scientific">Strongylocentrotus purpuratus</name>
    <name type="common">Purple sea urchin</name>
    <dbReference type="NCBI Taxonomy" id="7668"/>
    <lineage>
        <taxon>Eukaryota</taxon>
        <taxon>Metazoa</taxon>
        <taxon>Echinodermata</taxon>
        <taxon>Eleutherozoa</taxon>
        <taxon>Echinozoa</taxon>
        <taxon>Echinoidea</taxon>
        <taxon>Euechinoidea</taxon>
        <taxon>Echinacea</taxon>
        <taxon>Camarodonta</taxon>
        <taxon>Echinidea</taxon>
        <taxon>Strongylocentrotidae</taxon>
        <taxon>Strongylocentrotus</taxon>
    </lineage>
</organism>
<dbReference type="KEGG" id="spu:753728"/>
<evidence type="ECO:0000313" key="2">
    <source>
        <dbReference type="EMBL" id="ACZ67126.1"/>
    </source>
</evidence>
<accession>D2JVC4</accession>
<protein>
    <submittedName>
        <fullName evidence="2">Strongylocin 2</fullName>
    </submittedName>
</protein>
<feature type="signal peptide" evidence="1">
    <location>
        <begin position="1"/>
        <end position="22"/>
    </location>
</feature>
<dbReference type="EMBL" id="GU116567">
    <property type="protein sequence ID" value="ACZ67126.1"/>
    <property type="molecule type" value="mRNA"/>
</dbReference>
<dbReference type="GeneID" id="753728"/>
<evidence type="ECO:0000256" key="1">
    <source>
        <dbReference type="SAM" id="SignalP"/>
    </source>
</evidence>
<reference evidence="2" key="1">
    <citation type="journal article" date="2010" name="Dev. Comp. Immunol.">
        <title>Two recombinant peptides, SpStrongylocins 1 and 2, from Strongylocentrotus purpuratus, show antimicrobial activity against Gram-positive and Gram-negative bacteria.</title>
        <authorList>
            <person name="Li C."/>
            <person name="Blencke H.M."/>
            <person name="Smith L.C."/>
            <person name="Karp M.T."/>
            <person name="Stensvag K."/>
        </authorList>
    </citation>
    <scope>NUCLEOTIDE SEQUENCE</scope>
</reference>
<proteinExistence type="evidence at transcript level"/>
<dbReference type="RefSeq" id="NP_001164289.2">
    <property type="nucleotide sequence ID" value="NM_001170818.2"/>
</dbReference>
<sequence>MDLRSASLVFLVVAMVLSYSMAESFEVDDAVMEELWNPFRKLYRKECNDVTSCDTVSGVKTCTKKNCCHRKFFGKTILKAPECTVIS</sequence>
<feature type="chain" id="PRO_5003032309" evidence="1">
    <location>
        <begin position="23"/>
        <end position="87"/>
    </location>
</feature>
<name>D2JVC4_STRPU</name>
<keyword evidence="1" id="KW-0732">Signal</keyword>